<keyword evidence="2" id="KW-1185">Reference proteome</keyword>
<dbReference type="EMBL" id="AUNB01000029">
    <property type="protein sequence ID" value="KEO59237.1"/>
    <property type="molecule type" value="Genomic_DNA"/>
</dbReference>
<proteinExistence type="predicted"/>
<dbReference type="AlphaFoldDB" id="A0A074KCG1"/>
<gene>
    <name evidence="1" type="ORF">DT23_03950</name>
</gene>
<evidence type="ECO:0000313" key="2">
    <source>
        <dbReference type="Proteomes" id="UP000027471"/>
    </source>
</evidence>
<comment type="caution">
    <text evidence="1">The sequence shown here is derived from an EMBL/GenBank/DDBJ whole genome shotgun (WGS) entry which is preliminary data.</text>
</comment>
<evidence type="ECO:0000313" key="1">
    <source>
        <dbReference type="EMBL" id="KEO59237.1"/>
    </source>
</evidence>
<accession>A0A074KCG1</accession>
<name>A0A074KCG1_9RHOB</name>
<protein>
    <submittedName>
        <fullName evidence="1">Uncharacterized protein</fullName>
    </submittedName>
</protein>
<organism evidence="1 2">
    <name type="scientific">Thioclava indica</name>
    <dbReference type="NCBI Taxonomy" id="1353528"/>
    <lineage>
        <taxon>Bacteria</taxon>
        <taxon>Pseudomonadati</taxon>
        <taxon>Pseudomonadota</taxon>
        <taxon>Alphaproteobacteria</taxon>
        <taxon>Rhodobacterales</taxon>
        <taxon>Paracoccaceae</taxon>
        <taxon>Thioclava</taxon>
    </lineage>
</organism>
<reference evidence="1 2" key="1">
    <citation type="journal article" date="2015" name="Antonie Van Leeuwenhoek">
        <title>Thioclava indica sp. nov., isolated from surface seawater of the Indian Ocean.</title>
        <authorList>
            <person name="Liu Y."/>
            <person name="Lai Q."/>
            <person name="Du J."/>
            <person name="Xu H."/>
            <person name="Jiang L."/>
            <person name="Shao Z."/>
        </authorList>
    </citation>
    <scope>NUCLEOTIDE SEQUENCE [LARGE SCALE GENOMIC DNA]</scope>
    <source>
        <strain evidence="1 2">DT23-4</strain>
    </source>
</reference>
<dbReference type="Proteomes" id="UP000027471">
    <property type="component" value="Unassembled WGS sequence"/>
</dbReference>
<sequence>MKLRQTVAWVTFLTGQGEARVKIPLFSCKSMKSGGNSGL</sequence>